<dbReference type="Proteomes" id="UP000002071">
    <property type="component" value="Chromosome"/>
</dbReference>
<dbReference type="eggNOG" id="arCOG09149">
    <property type="taxonomic scope" value="Archaea"/>
</dbReference>
<sequence>MSSRTVSGQTDVEIAVRNRSQYARTLHRPDPDADEPEPACPVCYDADAEYTRVPIAAYRPHYDLCGYPQCFGGEQS</sequence>
<keyword evidence="3" id="KW-1185">Reference proteome</keyword>
<gene>
    <name evidence="2" type="ordered locus">Huta_0809</name>
</gene>
<accession>C7NU97</accession>
<dbReference type="KEGG" id="hut:Huta_0809"/>
<name>C7NU97_HALUD</name>
<feature type="region of interest" description="Disordered" evidence="1">
    <location>
        <begin position="1"/>
        <end position="39"/>
    </location>
</feature>
<dbReference type="GeneID" id="8383081"/>
<reference evidence="2 3" key="1">
    <citation type="journal article" date="2009" name="Stand. Genomic Sci.">
        <title>Complete genome sequence of Halorhabdus utahensis type strain (AX-2).</title>
        <authorList>
            <person name="Anderson I."/>
            <person name="Tindall B.J."/>
            <person name="Pomrenke H."/>
            <person name="Goker M."/>
            <person name="Lapidus A."/>
            <person name="Nolan M."/>
            <person name="Copeland A."/>
            <person name="Glavina Del Rio T."/>
            <person name="Chen F."/>
            <person name="Tice H."/>
            <person name="Cheng J.F."/>
            <person name="Lucas S."/>
            <person name="Chertkov O."/>
            <person name="Bruce D."/>
            <person name="Brettin T."/>
            <person name="Detter J.C."/>
            <person name="Han C."/>
            <person name="Goodwin L."/>
            <person name="Land M."/>
            <person name="Hauser L."/>
            <person name="Chang Y.J."/>
            <person name="Jeffries C.D."/>
            <person name="Pitluck S."/>
            <person name="Pati A."/>
            <person name="Mavromatis K."/>
            <person name="Ivanova N."/>
            <person name="Ovchinnikova G."/>
            <person name="Chen A."/>
            <person name="Palaniappan K."/>
            <person name="Chain P."/>
            <person name="Rohde M."/>
            <person name="Bristow J."/>
            <person name="Eisen J.A."/>
            <person name="Markowitz V."/>
            <person name="Hugenholtz P."/>
            <person name="Kyrpides N.C."/>
            <person name="Klenk H.P."/>
        </authorList>
    </citation>
    <scope>NUCLEOTIDE SEQUENCE [LARGE SCALE GENOMIC DNA]</scope>
    <source>
        <strain evidence="3">DSM 12940 / JCM 11049 / AX-2</strain>
    </source>
</reference>
<dbReference type="RefSeq" id="WP_015788573.1">
    <property type="nucleotide sequence ID" value="NC_013158.1"/>
</dbReference>
<feature type="compositionally biased region" description="Polar residues" evidence="1">
    <location>
        <begin position="1"/>
        <end position="10"/>
    </location>
</feature>
<evidence type="ECO:0000313" key="3">
    <source>
        <dbReference type="Proteomes" id="UP000002071"/>
    </source>
</evidence>
<dbReference type="OrthoDB" id="223671at2157"/>
<dbReference type="STRING" id="519442.Huta_0809"/>
<dbReference type="HOGENOM" id="CLU_2565616_0_0_2"/>
<dbReference type="AlphaFoldDB" id="C7NU97"/>
<evidence type="ECO:0000313" key="2">
    <source>
        <dbReference type="EMBL" id="ACV10994.1"/>
    </source>
</evidence>
<dbReference type="EMBL" id="CP001687">
    <property type="protein sequence ID" value="ACV10994.1"/>
    <property type="molecule type" value="Genomic_DNA"/>
</dbReference>
<proteinExistence type="predicted"/>
<evidence type="ECO:0000256" key="1">
    <source>
        <dbReference type="SAM" id="MobiDB-lite"/>
    </source>
</evidence>
<protein>
    <submittedName>
        <fullName evidence="2">Uncharacterized protein</fullName>
    </submittedName>
</protein>
<organism evidence="2 3">
    <name type="scientific">Halorhabdus utahensis (strain DSM 12940 / JCM 11049 / AX-2)</name>
    <dbReference type="NCBI Taxonomy" id="519442"/>
    <lineage>
        <taxon>Archaea</taxon>
        <taxon>Methanobacteriati</taxon>
        <taxon>Methanobacteriota</taxon>
        <taxon>Stenosarchaea group</taxon>
        <taxon>Halobacteria</taxon>
        <taxon>Halobacteriales</taxon>
        <taxon>Haloarculaceae</taxon>
        <taxon>Halorhabdus</taxon>
    </lineage>
</organism>